<keyword evidence="2" id="KW-0812">Transmembrane</keyword>
<dbReference type="EMBL" id="WUEP01000006">
    <property type="protein sequence ID" value="NEH91308.1"/>
    <property type="molecule type" value="Genomic_DNA"/>
</dbReference>
<comment type="caution">
    <text evidence="3">The sequence shown here is derived from an EMBL/GenBank/DDBJ whole genome shotgun (WGS) entry which is preliminary data.</text>
</comment>
<dbReference type="AlphaFoldDB" id="A0A6N9ZEQ3"/>
<evidence type="ECO:0000256" key="1">
    <source>
        <dbReference type="SAM" id="Coils"/>
    </source>
</evidence>
<feature type="transmembrane region" description="Helical" evidence="2">
    <location>
        <begin position="33"/>
        <end position="51"/>
    </location>
</feature>
<reference evidence="3 4" key="1">
    <citation type="submission" date="2019-12" db="EMBL/GenBank/DDBJ databases">
        <title>Rhizobium genotypes associated with high levels of biological nitrogen fixation by grain legumes in a temperate-maritime cropping system.</title>
        <authorList>
            <person name="Maluk M."/>
            <person name="Francesc Ferrando Molina F."/>
            <person name="Lopez Del Egido L."/>
            <person name="Lafos M."/>
            <person name="Langarica-Fuentes A."/>
            <person name="Gebre Yohannes G."/>
            <person name="Young M.W."/>
            <person name="Martin P."/>
            <person name="Gantlett R."/>
            <person name="Kenicer G."/>
            <person name="Hawes C."/>
            <person name="Begg G.S."/>
            <person name="Quilliam R.S."/>
            <person name="Squire G.R."/>
            <person name="Poole P.S."/>
            <person name="Young P.W."/>
            <person name="Iannetta P.M."/>
            <person name="James E.K."/>
        </authorList>
    </citation>
    <scope>NUCLEOTIDE SEQUENCE [LARGE SCALE GENOMIC DNA]</scope>
    <source>
        <strain evidence="3 4">JHI2449</strain>
    </source>
</reference>
<feature type="transmembrane region" description="Helical" evidence="2">
    <location>
        <begin position="314"/>
        <end position="332"/>
    </location>
</feature>
<evidence type="ECO:0000313" key="3">
    <source>
        <dbReference type="EMBL" id="NEH91308.1"/>
    </source>
</evidence>
<dbReference type="RefSeq" id="WP_163876778.1">
    <property type="nucleotide sequence ID" value="NZ_WUEP01000006.1"/>
</dbReference>
<keyword evidence="1" id="KW-0175">Coiled coil</keyword>
<feature type="coiled-coil region" evidence="1">
    <location>
        <begin position="71"/>
        <end position="129"/>
    </location>
</feature>
<feature type="transmembrane region" description="Helical" evidence="2">
    <location>
        <begin position="237"/>
        <end position="258"/>
    </location>
</feature>
<organism evidence="3 4">
    <name type="scientific">Rhizobium laguerreae</name>
    <dbReference type="NCBI Taxonomy" id="1076926"/>
    <lineage>
        <taxon>Bacteria</taxon>
        <taxon>Pseudomonadati</taxon>
        <taxon>Pseudomonadota</taxon>
        <taxon>Alphaproteobacteria</taxon>
        <taxon>Hyphomicrobiales</taxon>
        <taxon>Rhizobiaceae</taxon>
        <taxon>Rhizobium/Agrobacterium group</taxon>
        <taxon>Rhizobium</taxon>
    </lineage>
</organism>
<keyword evidence="2" id="KW-1133">Transmembrane helix</keyword>
<proteinExistence type="predicted"/>
<evidence type="ECO:0000313" key="4">
    <source>
        <dbReference type="Proteomes" id="UP000468864"/>
    </source>
</evidence>
<feature type="transmembrane region" description="Helical" evidence="2">
    <location>
        <begin position="278"/>
        <end position="302"/>
    </location>
</feature>
<name>A0A6N9ZEQ3_9HYPH</name>
<protein>
    <submittedName>
        <fullName evidence="3">Uncharacterized protein</fullName>
    </submittedName>
</protein>
<feature type="transmembrane region" description="Helical" evidence="2">
    <location>
        <begin position="144"/>
        <end position="163"/>
    </location>
</feature>
<dbReference type="Proteomes" id="UP000468864">
    <property type="component" value="Unassembled WGS sequence"/>
</dbReference>
<accession>A0A6N9ZEQ3</accession>
<keyword evidence="2" id="KW-0472">Membrane</keyword>
<evidence type="ECO:0000256" key="2">
    <source>
        <dbReference type="SAM" id="Phobius"/>
    </source>
</evidence>
<sequence length="579" mass="64932">MSDTDKSDIESAVGFRLLEPGRYEARIAKTEGAIQRSLLVLVAIFAFYLAIEGSFARYEQLAKFESNSRRVVILQLQNRNAERELASTQLTRNDISELKSNIDTRNETIKLLNEQNKKTQDKMDELREQAISFSLIGTSLGSQLYLAPSLWFLAMGCWALYFTGSRQKIYKNLAFLHCAIPAPQRETTSLDVSGFILSSLPAKIICKYGSAERKEATKRDILDLVEMPAQLEGLYRVALISFVLACLIIAIRILYISIELSSEYARLYDFTPDSWPGRALAVLLFGFCASSLILAGWPRVAIQWDDSIDSSRRMALLFGVSALPAIIMSYGGSIRRLSSGFGEPERKPRFLSVDKKEERLANYRVTVTLNGGNNRMFISNGPKGNRASGAPVHFADQDGKVRLFSAANGGLRRVAQLSDDALIQGLISKRISSVRITQVEAVALARIEKGNFNGALRLLGASARRVLGEFEETRYTAATLDFRTLDLYAGLLRRRDRREELLALVDQVEKVVNDVSSSQEEKSRTLAMLSERADKWKDPQSAWQKRWSNTSEKIAWHHPYRFEFGEGNPVANQVVVEIS</sequence>
<gene>
    <name evidence="3" type="ORF">GR206_09685</name>
</gene>